<proteinExistence type="predicted"/>
<accession>A0AAU8GC11</accession>
<dbReference type="EMBL" id="CP159307">
    <property type="protein sequence ID" value="XCH33921.1"/>
    <property type="molecule type" value="Genomic_DNA"/>
</dbReference>
<dbReference type="RefSeq" id="WP_353715112.1">
    <property type="nucleotide sequence ID" value="NZ_CP159307.1"/>
</dbReference>
<reference evidence="1" key="1">
    <citation type="submission" date="2024-06" db="EMBL/GenBank/DDBJ databases">
        <title>A Novel Isolate, Dehalogenimonas sp. Strain 4OHTPN, Dechlorinates Aromatic 4 Hydroxy chlorothalonil by a Novel Reductive Dehalogenase.</title>
        <authorList>
            <person name="Liu G."/>
        </authorList>
    </citation>
    <scope>NUCLEOTIDE SEQUENCE</scope>
    <source>
        <strain evidence="1">4OHTPN</strain>
    </source>
</reference>
<dbReference type="AlphaFoldDB" id="A0AAU8GC11"/>
<name>A0AAU8GC11_9CHLR</name>
<evidence type="ECO:0000313" key="1">
    <source>
        <dbReference type="EMBL" id="XCH33921.1"/>
    </source>
</evidence>
<sequence>MSASLRGFALNGKPVAIASELSEIQPLSHRLMGEGRVRARQSGRNLFHSNLLSHRLMGEGRVRARQSGRNLFHSNLLSHRLMGEGRVRAA</sequence>
<protein>
    <submittedName>
        <fullName evidence="1">Uncharacterized protein</fullName>
    </submittedName>
</protein>
<gene>
    <name evidence="1" type="ORF">ABV300_03340</name>
</gene>
<organism evidence="1">
    <name type="scientific">Dehalogenimonas sp. 4OHTPN</name>
    <dbReference type="NCBI Taxonomy" id="3166643"/>
    <lineage>
        <taxon>Bacteria</taxon>
        <taxon>Bacillati</taxon>
        <taxon>Chloroflexota</taxon>
        <taxon>Dehalococcoidia</taxon>
        <taxon>Dehalococcoidales</taxon>
        <taxon>Dehalococcoidaceae</taxon>
        <taxon>Dehalogenimonas</taxon>
    </lineage>
</organism>